<evidence type="ECO:0000256" key="2">
    <source>
        <dbReference type="PIRSR" id="PIRSR613078-2"/>
    </source>
</evidence>
<name>A0A6B2LNK3_9EUKA</name>
<feature type="binding site" evidence="2">
    <location>
        <begin position="7"/>
        <end position="14"/>
    </location>
    <ligand>
        <name>substrate</name>
    </ligand>
</feature>
<dbReference type="SUPFAM" id="SSF53254">
    <property type="entry name" value="Phosphoglycerate mutase-like"/>
    <property type="match status" value="1"/>
</dbReference>
<dbReference type="InterPro" id="IPR052765">
    <property type="entry name" value="PGM-Related"/>
</dbReference>
<feature type="active site" description="Tele-phosphohistidine intermediate" evidence="1">
    <location>
        <position position="8"/>
    </location>
</feature>
<dbReference type="Pfam" id="PF00300">
    <property type="entry name" value="His_Phos_1"/>
    <property type="match status" value="1"/>
</dbReference>
<feature type="active site" description="Proton donor/acceptor" evidence="1">
    <location>
        <position position="100"/>
    </location>
</feature>
<evidence type="ECO:0000256" key="1">
    <source>
        <dbReference type="PIRSR" id="PIRSR613078-1"/>
    </source>
</evidence>
<accession>A0A6B2LNK3</accession>
<feature type="binding site" evidence="2">
    <location>
        <position position="73"/>
    </location>
    <ligand>
        <name>substrate</name>
    </ligand>
</feature>
<protein>
    <recommendedName>
        <fullName evidence="4">Phosphoglycerate mutase</fullName>
    </recommendedName>
</protein>
<proteinExistence type="predicted"/>
<dbReference type="PIRSF" id="PIRSF000709">
    <property type="entry name" value="6PFK_2-Ptase"/>
    <property type="match status" value="1"/>
</dbReference>
<dbReference type="InterPro" id="IPR013078">
    <property type="entry name" value="His_Pase_superF_clade-1"/>
</dbReference>
<dbReference type="SMART" id="SM00855">
    <property type="entry name" value="PGAM"/>
    <property type="match status" value="1"/>
</dbReference>
<dbReference type="InterPro" id="IPR029033">
    <property type="entry name" value="His_PPase_superfam"/>
</dbReference>
<evidence type="ECO:0000313" key="3">
    <source>
        <dbReference type="EMBL" id="NDV38656.1"/>
    </source>
</evidence>
<evidence type="ECO:0008006" key="4">
    <source>
        <dbReference type="Google" id="ProtNLM"/>
    </source>
</evidence>
<dbReference type="EMBL" id="GIBP01009687">
    <property type="protein sequence ID" value="NDV38656.1"/>
    <property type="molecule type" value="Transcribed_RNA"/>
</dbReference>
<dbReference type="CDD" id="cd07067">
    <property type="entry name" value="HP_PGM_like"/>
    <property type="match status" value="1"/>
</dbReference>
<dbReference type="PANTHER" id="PTHR46192">
    <property type="entry name" value="BROAD-RANGE ACID PHOSPHATASE DET1"/>
    <property type="match status" value="1"/>
</dbReference>
<dbReference type="Gene3D" id="3.40.50.1240">
    <property type="entry name" value="Phosphoglycerate mutase-like"/>
    <property type="match status" value="1"/>
</dbReference>
<dbReference type="AlphaFoldDB" id="A0A6B2LNK3"/>
<sequence length="137" mass="16001">MRIILVRHAESEANLNKNLWATMADCNIPLSVRGREQARECGEHIKQYYQSIYNTINAPKDRQCVLWTSPYERARQTSAELCSVLHDWVDRKHESPLLAEQQFGLYEGVDWESVADTYPKETEYYRVLSLQSLSFSN</sequence>
<reference evidence="3" key="1">
    <citation type="journal article" date="2020" name="J. Eukaryot. Microbiol.">
        <title>De novo Sequencing, Assembly and Annotation of the Transcriptome for the Free-Living Testate Amoeba Arcella intermedia.</title>
        <authorList>
            <person name="Ribeiro G.M."/>
            <person name="Porfirio-Sousa A.L."/>
            <person name="Maurer-Alcala X.X."/>
            <person name="Katz L.A."/>
            <person name="Lahr D.J.G."/>
        </authorList>
    </citation>
    <scope>NUCLEOTIDE SEQUENCE</scope>
</reference>
<organism evidence="3">
    <name type="scientific">Arcella intermedia</name>
    <dbReference type="NCBI Taxonomy" id="1963864"/>
    <lineage>
        <taxon>Eukaryota</taxon>
        <taxon>Amoebozoa</taxon>
        <taxon>Tubulinea</taxon>
        <taxon>Elardia</taxon>
        <taxon>Arcellinida</taxon>
        <taxon>Sphaerothecina</taxon>
        <taxon>Arcellidae</taxon>
        <taxon>Arcella</taxon>
    </lineage>
</organism>